<dbReference type="GO" id="GO:0006882">
    <property type="term" value="P:intracellular zinc ion homeostasis"/>
    <property type="evidence" value="ECO:0007669"/>
    <property type="project" value="TreeGrafter"/>
</dbReference>
<evidence type="ECO:0000313" key="7">
    <source>
        <dbReference type="EMBL" id="KAA8576701.1"/>
    </source>
</evidence>
<keyword evidence="2 6" id="KW-0812">Transmembrane</keyword>
<evidence type="ECO:0000256" key="6">
    <source>
        <dbReference type="SAM" id="Phobius"/>
    </source>
</evidence>
<dbReference type="PANTHER" id="PTHR20855:SF97">
    <property type="entry name" value="ADIPOR-LIKE RECEPTOR IZH3-RELATED"/>
    <property type="match status" value="1"/>
</dbReference>
<dbReference type="GO" id="GO:0016020">
    <property type="term" value="C:membrane"/>
    <property type="evidence" value="ECO:0007669"/>
    <property type="project" value="UniProtKB-SubCell"/>
</dbReference>
<evidence type="ECO:0000256" key="1">
    <source>
        <dbReference type="ARBA" id="ARBA00004141"/>
    </source>
</evidence>
<comment type="caution">
    <text evidence="7">The sequence shown here is derived from an EMBL/GenBank/DDBJ whole genome shotgun (WGS) entry which is preliminary data.</text>
</comment>
<keyword evidence="5" id="KW-0479">Metal-binding</keyword>
<dbReference type="Proteomes" id="UP000322873">
    <property type="component" value="Unassembled WGS sequence"/>
</dbReference>
<dbReference type="InterPro" id="IPR004254">
    <property type="entry name" value="AdipoR/HlyIII-related"/>
</dbReference>
<keyword evidence="8" id="KW-1185">Reference proteome</keyword>
<feature type="transmembrane region" description="Helical" evidence="6">
    <location>
        <begin position="81"/>
        <end position="100"/>
    </location>
</feature>
<feature type="transmembrane region" description="Helical" evidence="6">
    <location>
        <begin position="49"/>
        <end position="69"/>
    </location>
</feature>
<dbReference type="AlphaFoldDB" id="A0A5M9K512"/>
<dbReference type="Pfam" id="PF03006">
    <property type="entry name" value="HlyIII"/>
    <property type="match status" value="1"/>
</dbReference>
<feature type="binding site" evidence="5">
    <location>
        <position position="148"/>
    </location>
    <ligand>
        <name>Zn(2+)</name>
        <dbReference type="ChEBI" id="CHEBI:29105"/>
    </ligand>
</feature>
<dbReference type="VEuPathDB" id="FungiDB:MFRU_014g01650"/>
<keyword evidence="5" id="KW-0862">Zinc</keyword>
<reference evidence="7 8" key="1">
    <citation type="submission" date="2019-06" db="EMBL/GenBank/DDBJ databases">
        <title>Genome Sequence of the Brown Rot Fungal Pathogen Monilinia fructicola.</title>
        <authorList>
            <person name="De Miccolis Angelini R.M."/>
            <person name="Landi L."/>
            <person name="Abate D."/>
            <person name="Pollastro S."/>
            <person name="Romanazzi G."/>
            <person name="Faretra F."/>
        </authorList>
    </citation>
    <scope>NUCLEOTIDE SEQUENCE [LARGE SCALE GENOMIC DNA]</scope>
    <source>
        <strain evidence="7 8">Mfrc123</strain>
    </source>
</reference>
<dbReference type="EMBL" id="VICG01000001">
    <property type="protein sequence ID" value="KAA8576701.1"/>
    <property type="molecule type" value="Genomic_DNA"/>
</dbReference>
<accession>A0A5M9K512</accession>
<keyword evidence="4 6" id="KW-0472">Membrane</keyword>
<name>A0A5M9K512_MONFR</name>
<sequence>MWHTMNSVADQTLLERFACVDYTGISLLIAASIMTADYTAFYCEPVSRWVYMGITAALGIGGVILPWHPTFNRQDMAWARVAFYVSLGATGFVPALELYLTRGGAWSAEFYAPLAKSITVYLVGAFVYASQVPERWYPGAFDYIGGSHNLNSSQMHSRELKMVAHSIDRLVMVIVEMVTEVYCIASVFFLEICVGHGEGVGYVFRMALR</sequence>
<dbReference type="GO" id="GO:0038023">
    <property type="term" value="F:signaling receptor activity"/>
    <property type="evidence" value="ECO:0007669"/>
    <property type="project" value="TreeGrafter"/>
</dbReference>
<keyword evidence="3 6" id="KW-1133">Transmembrane helix</keyword>
<feature type="transmembrane region" description="Helical" evidence="6">
    <location>
        <begin position="20"/>
        <end position="42"/>
    </location>
</feature>
<dbReference type="GO" id="GO:0046872">
    <property type="term" value="F:metal ion binding"/>
    <property type="evidence" value="ECO:0007669"/>
    <property type="project" value="UniProtKB-KW"/>
</dbReference>
<dbReference type="PANTHER" id="PTHR20855">
    <property type="entry name" value="ADIPOR/PROGESTIN RECEPTOR-RELATED"/>
    <property type="match status" value="1"/>
</dbReference>
<protein>
    <submittedName>
        <fullName evidence="7">Uncharacterized protein</fullName>
    </submittedName>
</protein>
<evidence type="ECO:0000256" key="5">
    <source>
        <dbReference type="PIRSR" id="PIRSR604254-1"/>
    </source>
</evidence>
<feature type="binding site" evidence="5">
    <location>
        <position position="3"/>
    </location>
    <ligand>
        <name>Zn(2+)</name>
        <dbReference type="ChEBI" id="CHEBI:29105"/>
    </ligand>
</feature>
<evidence type="ECO:0000256" key="4">
    <source>
        <dbReference type="ARBA" id="ARBA00023136"/>
    </source>
</evidence>
<proteinExistence type="predicted"/>
<organism evidence="7 8">
    <name type="scientific">Monilinia fructicola</name>
    <name type="common">Brown rot fungus</name>
    <name type="synonym">Ciboria fructicola</name>
    <dbReference type="NCBI Taxonomy" id="38448"/>
    <lineage>
        <taxon>Eukaryota</taxon>
        <taxon>Fungi</taxon>
        <taxon>Dikarya</taxon>
        <taxon>Ascomycota</taxon>
        <taxon>Pezizomycotina</taxon>
        <taxon>Leotiomycetes</taxon>
        <taxon>Helotiales</taxon>
        <taxon>Sclerotiniaceae</taxon>
        <taxon>Monilinia</taxon>
    </lineage>
</organism>
<evidence type="ECO:0000256" key="2">
    <source>
        <dbReference type="ARBA" id="ARBA00022692"/>
    </source>
</evidence>
<evidence type="ECO:0000313" key="8">
    <source>
        <dbReference type="Proteomes" id="UP000322873"/>
    </source>
</evidence>
<comment type="subcellular location">
    <subcellularLocation>
        <location evidence="1">Membrane</location>
        <topology evidence="1">Multi-pass membrane protein</topology>
    </subcellularLocation>
</comment>
<gene>
    <name evidence="7" type="ORF">EYC84_006776</name>
</gene>
<evidence type="ECO:0000256" key="3">
    <source>
        <dbReference type="ARBA" id="ARBA00022989"/>
    </source>
</evidence>